<evidence type="ECO:0000256" key="2">
    <source>
        <dbReference type="ARBA" id="ARBA00023125"/>
    </source>
</evidence>
<dbReference type="Proteomes" id="UP000199766">
    <property type="component" value="Unassembled WGS sequence"/>
</dbReference>
<sequence>MTIEDVWMKNLVRLVESLGHGDKRRGYREVAETAGLSEEYVYQLVEGKPNKDGERRVVGKRAAKKIAAAFSGGRPLEWFDIDQFSVPVDANNSLATSKGEVVPLTAGPRLMPTPIALENNPDYPAVRRVQFKLSAGATGFGVEYREEDGAPIVFQRQWYEGRGLRPEKLFAIKVANHSMEPGLFDGDTVVVNTDSVVPKDGVVFAVNYEGEMVIKRLARDGGQWWLCSDNPDQRRYPRKICDEHSIIIGEIVHKQSERI</sequence>
<evidence type="ECO:0000259" key="4">
    <source>
        <dbReference type="Pfam" id="PF00717"/>
    </source>
</evidence>
<feature type="domain" description="Peptidase S24/S26A/S26B/S26C" evidence="4">
    <location>
        <begin position="133"/>
        <end position="252"/>
    </location>
</feature>
<evidence type="ECO:0000256" key="3">
    <source>
        <dbReference type="ARBA" id="ARBA00023163"/>
    </source>
</evidence>
<dbReference type="STRING" id="180197.SAMN02982919_00219"/>
<keyword evidence="1" id="KW-0805">Transcription regulation</keyword>
<dbReference type="PANTHER" id="PTHR40661">
    <property type="match status" value="1"/>
</dbReference>
<organism evidence="5 6">
    <name type="scientific">Giesbergeria anulus</name>
    <dbReference type="NCBI Taxonomy" id="180197"/>
    <lineage>
        <taxon>Bacteria</taxon>
        <taxon>Pseudomonadati</taxon>
        <taxon>Pseudomonadota</taxon>
        <taxon>Betaproteobacteria</taxon>
        <taxon>Burkholderiales</taxon>
        <taxon>Comamonadaceae</taxon>
        <taxon>Giesbergeria</taxon>
    </lineage>
</organism>
<evidence type="ECO:0000313" key="5">
    <source>
        <dbReference type="EMBL" id="SEQ21589.1"/>
    </source>
</evidence>
<evidence type="ECO:0000313" key="6">
    <source>
        <dbReference type="Proteomes" id="UP000199766"/>
    </source>
</evidence>
<dbReference type="Gene3D" id="2.10.109.10">
    <property type="entry name" value="Umud Fragment, subunit A"/>
    <property type="match status" value="1"/>
</dbReference>
<keyword evidence="6" id="KW-1185">Reference proteome</keyword>
<dbReference type="GO" id="GO:0003677">
    <property type="term" value="F:DNA binding"/>
    <property type="evidence" value="ECO:0007669"/>
    <property type="project" value="UniProtKB-KW"/>
</dbReference>
<dbReference type="EMBL" id="FOGD01000001">
    <property type="protein sequence ID" value="SEQ21589.1"/>
    <property type="molecule type" value="Genomic_DNA"/>
</dbReference>
<keyword evidence="2" id="KW-0238">DNA-binding</keyword>
<proteinExistence type="predicted"/>
<name>A0A1H9E7D8_9BURK</name>
<dbReference type="Pfam" id="PF00717">
    <property type="entry name" value="Peptidase_S24"/>
    <property type="match status" value="1"/>
</dbReference>
<dbReference type="InterPro" id="IPR036286">
    <property type="entry name" value="LexA/Signal_pep-like_sf"/>
</dbReference>
<dbReference type="PANTHER" id="PTHR40661:SF1">
    <property type="entry name" value="HTH CRO_C1-TYPE DOMAIN-CONTAINING PROTEIN"/>
    <property type="match status" value="1"/>
</dbReference>
<reference evidence="5 6" key="1">
    <citation type="submission" date="2016-10" db="EMBL/GenBank/DDBJ databases">
        <authorList>
            <person name="de Groot N.N."/>
        </authorList>
    </citation>
    <scope>NUCLEOTIDE SEQUENCE [LARGE SCALE GENOMIC DNA]</scope>
    <source>
        <strain evidence="5 6">ATCC 35958</strain>
    </source>
</reference>
<dbReference type="InterPro" id="IPR015927">
    <property type="entry name" value="Peptidase_S24_S26A/B/C"/>
</dbReference>
<accession>A0A1H9E7D8</accession>
<keyword evidence="3" id="KW-0804">Transcription</keyword>
<dbReference type="CDD" id="cd06529">
    <property type="entry name" value="S24_LexA-like"/>
    <property type="match status" value="1"/>
</dbReference>
<gene>
    <name evidence="5" type="ORF">SAMN02982919_00219</name>
</gene>
<dbReference type="InterPro" id="IPR039418">
    <property type="entry name" value="LexA-like"/>
</dbReference>
<protein>
    <submittedName>
        <fullName evidence="5">Phage repressor protein C, contains Cro/C1-type HTH and peptisase s24 domains</fullName>
    </submittedName>
</protein>
<dbReference type="SUPFAM" id="SSF51306">
    <property type="entry name" value="LexA/Signal peptidase"/>
    <property type="match status" value="1"/>
</dbReference>
<dbReference type="AlphaFoldDB" id="A0A1H9E7D8"/>
<evidence type="ECO:0000256" key="1">
    <source>
        <dbReference type="ARBA" id="ARBA00023015"/>
    </source>
</evidence>